<feature type="non-terminal residue" evidence="1">
    <location>
        <position position="1"/>
    </location>
</feature>
<name>A0AAQ3MDK7_VIGMU</name>
<dbReference type="EMBL" id="CP144690">
    <property type="protein sequence ID" value="WVY89199.1"/>
    <property type="molecule type" value="Genomic_DNA"/>
</dbReference>
<keyword evidence="2" id="KW-1185">Reference proteome</keyword>
<evidence type="ECO:0000313" key="1">
    <source>
        <dbReference type="EMBL" id="WVY89199.1"/>
    </source>
</evidence>
<dbReference type="AlphaFoldDB" id="A0AAQ3MDK7"/>
<sequence>VSLGVAITIVHHQRHRRPWRRVLHSPSSIRPVEELGGQSVETPLVVVFAKGVYDETLNRREADGGGGRRRGGRRVGEEMRVPTFDIERFRFLFGCRRGFMVWRLEKRPPWPMGRFSEGSPRLRGIVHFTTDDHLILIHNVMSFNKKYSSTQFNTVNDNLTERT</sequence>
<organism evidence="1 2">
    <name type="scientific">Vigna mungo</name>
    <name type="common">Black gram</name>
    <name type="synonym">Phaseolus mungo</name>
    <dbReference type="NCBI Taxonomy" id="3915"/>
    <lineage>
        <taxon>Eukaryota</taxon>
        <taxon>Viridiplantae</taxon>
        <taxon>Streptophyta</taxon>
        <taxon>Embryophyta</taxon>
        <taxon>Tracheophyta</taxon>
        <taxon>Spermatophyta</taxon>
        <taxon>Magnoliopsida</taxon>
        <taxon>eudicotyledons</taxon>
        <taxon>Gunneridae</taxon>
        <taxon>Pentapetalae</taxon>
        <taxon>rosids</taxon>
        <taxon>fabids</taxon>
        <taxon>Fabales</taxon>
        <taxon>Fabaceae</taxon>
        <taxon>Papilionoideae</taxon>
        <taxon>50 kb inversion clade</taxon>
        <taxon>NPAAA clade</taxon>
        <taxon>indigoferoid/millettioid clade</taxon>
        <taxon>Phaseoleae</taxon>
        <taxon>Vigna</taxon>
    </lineage>
</organism>
<reference evidence="1 2" key="1">
    <citation type="journal article" date="2023" name="Life. Sci Alliance">
        <title>Evolutionary insights into 3D genome organization and epigenetic landscape of Vigna mungo.</title>
        <authorList>
            <person name="Junaid A."/>
            <person name="Singh B."/>
            <person name="Bhatia S."/>
        </authorList>
    </citation>
    <scope>NUCLEOTIDE SEQUENCE [LARGE SCALE GENOMIC DNA]</scope>
    <source>
        <strain evidence="1">Urdbean</strain>
    </source>
</reference>
<gene>
    <name evidence="1" type="ORF">V8G54_034713</name>
</gene>
<dbReference type="Proteomes" id="UP001374535">
    <property type="component" value="Chromosome 11"/>
</dbReference>
<evidence type="ECO:0000313" key="2">
    <source>
        <dbReference type="Proteomes" id="UP001374535"/>
    </source>
</evidence>
<protein>
    <submittedName>
        <fullName evidence="1">Uncharacterized protein</fullName>
    </submittedName>
</protein>
<accession>A0AAQ3MDK7</accession>
<proteinExistence type="predicted"/>